<keyword evidence="3" id="KW-1185">Reference proteome</keyword>
<organism evidence="2 3">
    <name type="scientific">Solanum commersonii</name>
    <name type="common">Commerson's wild potato</name>
    <name type="synonym">Commerson's nightshade</name>
    <dbReference type="NCBI Taxonomy" id="4109"/>
    <lineage>
        <taxon>Eukaryota</taxon>
        <taxon>Viridiplantae</taxon>
        <taxon>Streptophyta</taxon>
        <taxon>Embryophyta</taxon>
        <taxon>Tracheophyta</taxon>
        <taxon>Spermatophyta</taxon>
        <taxon>Magnoliopsida</taxon>
        <taxon>eudicotyledons</taxon>
        <taxon>Gunneridae</taxon>
        <taxon>Pentapetalae</taxon>
        <taxon>asterids</taxon>
        <taxon>lamiids</taxon>
        <taxon>Solanales</taxon>
        <taxon>Solanaceae</taxon>
        <taxon>Solanoideae</taxon>
        <taxon>Solaneae</taxon>
        <taxon>Solanum</taxon>
    </lineage>
</organism>
<sequence length="179" mass="19152">MKGLHLTLAELLPNVEISWCARHKWEKCKKEWRGEERRRKFWHVARASIEKNVRTSTAGTGKSDKACDFTNVGIRSQSSVNAGPSVTPTTTGVRPATISTSGRRPTSATSSVVRATTTSTSSERPTNASSSGVRVATASTSSERPTNASSSGVRTATTPFGTQQSTYSATGQKRKTSTT</sequence>
<feature type="compositionally biased region" description="Polar residues" evidence="1">
    <location>
        <begin position="76"/>
        <end position="104"/>
    </location>
</feature>
<dbReference type="Proteomes" id="UP000824120">
    <property type="component" value="Chromosome 8"/>
</dbReference>
<feature type="compositionally biased region" description="Low complexity" evidence="1">
    <location>
        <begin position="106"/>
        <end position="122"/>
    </location>
</feature>
<evidence type="ECO:0000313" key="3">
    <source>
        <dbReference type="Proteomes" id="UP000824120"/>
    </source>
</evidence>
<gene>
    <name evidence="2" type="ORF">H5410_041606</name>
</gene>
<feature type="compositionally biased region" description="Polar residues" evidence="1">
    <location>
        <begin position="123"/>
        <end position="171"/>
    </location>
</feature>
<dbReference type="OrthoDB" id="10600759at2759"/>
<name>A0A9J5XV21_SOLCO</name>
<protein>
    <submittedName>
        <fullName evidence="2">Uncharacterized protein</fullName>
    </submittedName>
</protein>
<dbReference type="EMBL" id="JACXVP010000008">
    <property type="protein sequence ID" value="KAG5591092.1"/>
    <property type="molecule type" value="Genomic_DNA"/>
</dbReference>
<feature type="region of interest" description="Disordered" evidence="1">
    <location>
        <begin position="76"/>
        <end position="179"/>
    </location>
</feature>
<dbReference type="AlphaFoldDB" id="A0A9J5XV21"/>
<proteinExistence type="predicted"/>
<reference evidence="2 3" key="1">
    <citation type="submission" date="2020-09" db="EMBL/GenBank/DDBJ databases">
        <title>De no assembly of potato wild relative species, Solanum commersonii.</title>
        <authorList>
            <person name="Cho K."/>
        </authorList>
    </citation>
    <scope>NUCLEOTIDE SEQUENCE [LARGE SCALE GENOMIC DNA]</scope>
    <source>
        <strain evidence="2">LZ3.2</strain>
        <tissue evidence="2">Leaf</tissue>
    </source>
</reference>
<evidence type="ECO:0000313" key="2">
    <source>
        <dbReference type="EMBL" id="KAG5591092.1"/>
    </source>
</evidence>
<comment type="caution">
    <text evidence="2">The sequence shown here is derived from an EMBL/GenBank/DDBJ whole genome shotgun (WGS) entry which is preliminary data.</text>
</comment>
<evidence type="ECO:0000256" key="1">
    <source>
        <dbReference type="SAM" id="MobiDB-lite"/>
    </source>
</evidence>
<accession>A0A9J5XV21</accession>